<comment type="subcellular location">
    <subcellularLocation>
        <location evidence="1">Endomembrane system</location>
        <topology evidence="1">Multi-pass membrane protein</topology>
    </subcellularLocation>
</comment>
<dbReference type="RefSeq" id="WP_404314412.1">
    <property type="nucleotide sequence ID" value="NZ_JAUIYO010000001.1"/>
</dbReference>
<dbReference type="EMBL" id="JAUIYO010000001">
    <property type="protein sequence ID" value="MFK2824680.1"/>
    <property type="molecule type" value="Genomic_DNA"/>
</dbReference>
<proteinExistence type="predicted"/>
<dbReference type="SUPFAM" id="SSF103481">
    <property type="entry name" value="Multidrug resistance efflux transporter EmrE"/>
    <property type="match status" value="1"/>
</dbReference>
<reference evidence="3 4" key="1">
    <citation type="submission" date="2023-07" db="EMBL/GenBank/DDBJ databases">
        <title>Bacillus lucianemedeirus sp. nov, a new species isolated from an immunobiological production facility.</title>
        <authorList>
            <person name="Costa L.V."/>
            <person name="Miranda R.V.S.L."/>
            <person name="Brandao M.L.L."/>
            <person name="Reis C.M.F."/>
            <person name="Frazao A.M."/>
            <person name="Cruz F.V."/>
            <person name="Baio P.V.P."/>
            <person name="Veras J.F.C."/>
            <person name="Ramos J.N."/>
            <person name="Vieira V."/>
        </authorList>
    </citation>
    <scope>NUCLEOTIDE SEQUENCE [LARGE SCALE GENOMIC DNA]</scope>
    <source>
        <strain evidence="3 4">B190/17</strain>
    </source>
</reference>
<evidence type="ECO:0008006" key="5">
    <source>
        <dbReference type="Google" id="ProtNLM"/>
    </source>
</evidence>
<gene>
    <name evidence="3" type="ORF">QYG89_03065</name>
</gene>
<name>A0ABW8I6R2_9BACI</name>
<dbReference type="Proteomes" id="UP001619911">
    <property type="component" value="Unassembled WGS sequence"/>
</dbReference>
<keyword evidence="2" id="KW-0472">Membrane</keyword>
<accession>A0ABW8I6R2</accession>
<protein>
    <recommendedName>
        <fullName evidence="5">EamA domain-containing protein</fullName>
    </recommendedName>
</protein>
<evidence type="ECO:0000313" key="4">
    <source>
        <dbReference type="Proteomes" id="UP001619911"/>
    </source>
</evidence>
<sequence>MQPLLFLSAAAFLIYWWSKAELSLLFISSSTDLLLVAGGVVAVLPMLLFAKGAPIVPLSAIGVLQYVTPTMTLLLGIFVYHEPFSSILLISFSFIWTALVIFTFSQKRRISHEKKYKKGSA</sequence>
<evidence type="ECO:0000313" key="3">
    <source>
        <dbReference type="EMBL" id="MFK2824680.1"/>
    </source>
</evidence>
<dbReference type="InterPro" id="IPR037185">
    <property type="entry name" value="EmrE-like"/>
</dbReference>
<feature type="transmembrane region" description="Helical" evidence="2">
    <location>
        <begin position="86"/>
        <end position="105"/>
    </location>
</feature>
<keyword evidence="4" id="KW-1185">Reference proteome</keyword>
<feature type="transmembrane region" description="Helical" evidence="2">
    <location>
        <begin position="56"/>
        <end position="80"/>
    </location>
</feature>
<evidence type="ECO:0000256" key="1">
    <source>
        <dbReference type="ARBA" id="ARBA00004127"/>
    </source>
</evidence>
<feature type="transmembrane region" description="Helical" evidence="2">
    <location>
        <begin position="30"/>
        <end position="49"/>
    </location>
</feature>
<evidence type="ECO:0000256" key="2">
    <source>
        <dbReference type="SAM" id="Phobius"/>
    </source>
</evidence>
<keyword evidence="2" id="KW-1133">Transmembrane helix</keyword>
<organism evidence="3 4">
    <name type="scientific">Bacillus lumedeiriae</name>
    <dbReference type="NCBI Taxonomy" id="3058829"/>
    <lineage>
        <taxon>Bacteria</taxon>
        <taxon>Bacillati</taxon>
        <taxon>Bacillota</taxon>
        <taxon>Bacilli</taxon>
        <taxon>Bacillales</taxon>
        <taxon>Bacillaceae</taxon>
        <taxon>Bacillus</taxon>
    </lineage>
</organism>
<comment type="caution">
    <text evidence="3">The sequence shown here is derived from an EMBL/GenBank/DDBJ whole genome shotgun (WGS) entry which is preliminary data.</text>
</comment>
<keyword evidence="2" id="KW-0812">Transmembrane</keyword>